<dbReference type="Pfam" id="PF25579">
    <property type="entry name" value="TPR_TRIP12_N"/>
    <property type="match status" value="1"/>
</dbReference>
<keyword evidence="8" id="KW-1185">Reference proteome</keyword>
<evidence type="ECO:0000256" key="4">
    <source>
        <dbReference type="RuleBase" id="RU369009"/>
    </source>
</evidence>
<accession>A0AAD9N3N2</accession>
<dbReference type="GO" id="GO:0016607">
    <property type="term" value="C:nuclear speck"/>
    <property type="evidence" value="ECO:0007669"/>
    <property type="project" value="TreeGrafter"/>
</dbReference>
<feature type="compositionally biased region" description="Low complexity" evidence="5">
    <location>
        <begin position="271"/>
        <end position="284"/>
    </location>
</feature>
<comment type="caution">
    <text evidence="7">The sequence shown here is derived from an EMBL/GenBank/DDBJ whole genome shotgun (WGS) entry which is preliminary data.</text>
</comment>
<dbReference type="GO" id="GO:0000209">
    <property type="term" value="P:protein polyubiquitination"/>
    <property type="evidence" value="ECO:0007669"/>
    <property type="project" value="TreeGrafter"/>
</dbReference>
<proteinExistence type="inferred from homology"/>
<feature type="compositionally biased region" description="Basic residues" evidence="5">
    <location>
        <begin position="312"/>
        <end position="331"/>
    </location>
</feature>
<organism evidence="7 8">
    <name type="scientific">Ridgeia piscesae</name>
    <name type="common">Tubeworm</name>
    <dbReference type="NCBI Taxonomy" id="27915"/>
    <lineage>
        <taxon>Eukaryota</taxon>
        <taxon>Metazoa</taxon>
        <taxon>Spiralia</taxon>
        <taxon>Lophotrochozoa</taxon>
        <taxon>Annelida</taxon>
        <taxon>Polychaeta</taxon>
        <taxon>Sedentaria</taxon>
        <taxon>Canalipalpata</taxon>
        <taxon>Sabellida</taxon>
        <taxon>Siboglinidae</taxon>
        <taxon>Ridgeia</taxon>
    </lineage>
</organism>
<dbReference type="PANTHER" id="PTHR45670">
    <property type="entry name" value="E3 UBIQUITIN-PROTEIN LIGASE TRIP12"/>
    <property type="match status" value="1"/>
</dbReference>
<feature type="compositionally biased region" description="Basic residues" evidence="5">
    <location>
        <begin position="285"/>
        <end position="295"/>
    </location>
</feature>
<keyword evidence="4" id="KW-0833">Ubl conjugation pathway</keyword>
<keyword evidence="3 4" id="KW-0808">Transferase</keyword>
<dbReference type="GO" id="GO:0006974">
    <property type="term" value="P:DNA damage response"/>
    <property type="evidence" value="ECO:0007669"/>
    <property type="project" value="TreeGrafter"/>
</dbReference>
<comment type="pathway">
    <text evidence="2 4">Protein modification; protein ubiquitination.</text>
</comment>
<evidence type="ECO:0000256" key="2">
    <source>
        <dbReference type="ARBA" id="ARBA00004906"/>
    </source>
</evidence>
<dbReference type="Gene3D" id="1.25.10.10">
    <property type="entry name" value="Leucine-rich Repeat Variant"/>
    <property type="match status" value="1"/>
</dbReference>
<reference evidence="7" key="1">
    <citation type="journal article" date="2023" name="Mol. Biol. Evol.">
        <title>Third-Generation Sequencing Reveals the Adaptive Role of the Epigenome in Three Deep-Sea Polychaetes.</title>
        <authorList>
            <person name="Perez M."/>
            <person name="Aroh O."/>
            <person name="Sun Y."/>
            <person name="Lan Y."/>
            <person name="Juniper S.K."/>
            <person name="Young C.R."/>
            <person name="Angers B."/>
            <person name="Qian P.Y."/>
        </authorList>
    </citation>
    <scope>NUCLEOTIDE SEQUENCE</scope>
    <source>
        <strain evidence="7">R07B-5</strain>
    </source>
</reference>
<dbReference type="AlphaFoldDB" id="A0AAD9N3N2"/>
<evidence type="ECO:0000256" key="3">
    <source>
        <dbReference type="ARBA" id="ARBA00022679"/>
    </source>
</evidence>
<dbReference type="PANTHER" id="PTHR45670:SF13">
    <property type="entry name" value="E3 UBIQUITIN-PROTEIN LIGASE TRIP12"/>
    <property type="match status" value="1"/>
</dbReference>
<evidence type="ECO:0000256" key="1">
    <source>
        <dbReference type="ARBA" id="ARBA00000885"/>
    </source>
</evidence>
<dbReference type="Proteomes" id="UP001209878">
    <property type="component" value="Unassembled WGS sequence"/>
</dbReference>
<dbReference type="EC" id="2.3.2.26" evidence="4"/>
<evidence type="ECO:0000256" key="5">
    <source>
        <dbReference type="SAM" id="MobiDB-lite"/>
    </source>
</evidence>
<feature type="compositionally biased region" description="Polar residues" evidence="5">
    <location>
        <begin position="64"/>
        <end position="75"/>
    </location>
</feature>
<name>A0AAD9N3N2_RIDPI</name>
<feature type="compositionally biased region" description="Polar residues" evidence="5">
    <location>
        <begin position="345"/>
        <end position="355"/>
    </location>
</feature>
<feature type="compositionally biased region" description="Polar residues" evidence="5">
    <location>
        <begin position="298"/>
        <end position="307"/>
    </location>
</feature>
<feature type="region of interest" description="Disordered" evidence="5">
    <location>
        <begin position="64"/>
        <end position="220"/>
    </location>
</feature>
<dbReference type="InterPro" id="IPR057948">
    <property type="entry name" value="TPR_TRIP12_N"/>
</dbReference>
<dbReference type="InterPro" id="IPR011989">
    <property type="entry name" value="ARM-like"/>
</dbReference>
<comment type="function">
    <text evidence="4">E3 ubiquitin-protein ligase which accepts ubiquitin from an E2 ubiquitin-conjugating enzyme in the form of a thioester and then directly transfers the ubiquitin to targeted substrates.</text>
</comment>
<dbReference type="EMBL" id="JAODUO010002207">
    <property type="protein sequence ID" value="KAK2154238.1"/>
    <property type="molecule type" value="Genomic_DNA"/>
</dbReference>
<feature type="compositionally biased region" description="Polar residues" evidence="5">
    <location>
        <begin position="378"/>
        <end position="396"/>
    </location>
</feature>
<comment type="similarity">
    <text evidence="4">Belongs to the UPL family. K-HECT subfamily.</text>
</comment>
<dbReference type="GO" id="GO:0061630">
    <property type="term" value="F:ubiquitin protein ligase activity"/>
    <property type="evidence" value="ECO:0007669"/>
    <property type="project" value="UniProtKB-UniRule"/>
</dbReference>
<protein>
    <recommendedName>
        <fullName evidence="4">E3 ubiquitin-protein ligase</fullName>
        <ecNumber evidence="4">2.3.2.26</ecNumber>
    </recommendedName>
</protein>
<dbReference type="InterPro" id="IPR016024">
    <property type="entry name" value="ARM-type_fold"/>
</dbReference>
<gene>
    <name evidence="7" type="ORF">NP493_2212g00003</name>
</gene>
<dbReference type="GO" id="GO:0043161">
    <property type="term" value="P:proteasome-mediated ubiquitin-dependent protein catabolic process"/>
    <property type="evidence" value="ECO:0007669"/>
    <property type="project" value="TreeGrafter"/>
</dbReference>
<sequence length="689" mass="72555">MSSGVVSSGVVSSEVVSSGVVSSEVVSSGVVSNEVVSGEVVSSEVDCPLSLVARVCLVECPSSTSMADQAEQHTGGSARRRSQRHKGTVSAVTAPALNGAPSESTVAVHKRHIADTSDHLPAAEVKVNSVSQSDRPLRRHSSSSVHSVSEKKESSSTRQPIEPVNPEVGVKKGRRRVHSNSLDVDNAHKRRHSVSSQSSAGDSHHRGNSRSRSPAQKHSCVAASSVVTGVRAALRSNSNASLIDGLPYILPRKTVTVAPPSDTHHKGALVKSYQSSSKSDSVSSHSHHKAGKVKRGSVGTTDSRNTAGTSRGQRKGRKGSKREHKAHRGKRTGSISEHSKRKKTTGSCASSSGRRQTALVVAKGNSEVTPLGAPRASGTANQTEATTDTGAMSSGSEDVDAGEGGSGTNRNMSGHNDTEADSASASASAAAAMFNSTSTDSDDADVGRLQALLEARGLPSHFFGALGALGPRMHQLLHRQIGTSALNRVQQLLQGLQASGDEGQQLTAVIEMCQVLVMGNEESLAGFPVKQVVPALVTLLQMEHNFDMMHHACRALTYMMEALPRSSAVIVDAVPTFLEKLQVIQCMDVAEQSLQALEMLSRRHSKAILHAGAIGTCLMYLDFFSVPAQRAALAIAASCCQSITSDEMHFVRDSLPLLTARLGQHVSYPTPLSTPHPSVHTHFMCVSVD</sequence>
<feature type="compositionally biased region" description="Basic residues" evidence="5">
    <location>
        <begin position="78"/>
        <end position="87"/>
    </location>
</feature>
<dbReference type="SUPFAM" id="SSF48371">
    <property type="entry name" value="ARM repeat"/>
    <property type="match status" value="1"/>
</dbReference>
<comment type="catalytic activity">
    <reaction evidence="1 4">
        <text>S-ubiquitinyl-[E2 ubiquitin-conjugating enzyme]-L-cysteine + [acceptor protein]-L-lysine = [E2 ubiquitin-conjugating enzyme]-L-cysteine + N(6)-ubiquitinyl-[acceptor protein]-L-lysine.</text>
        <dbReference type="EC" id="2.3.2.26"/>
    </reaction>
</comment>
<feature type="region of interest" description="Disordered" evidence="5">
    <location>
        <begin position="258"/>
        <end position="425"/>
    </location>
</feature>
<dbReference type="InterPro" id="IPR045322">
    <property type="entry name" value="HECTD1/TRIP12-like"/>
</dbReference>
<evidence type="ECO:0000313" key="7">
    <source>
        <dbReference type="EMBL" id="KAK2154238.1"/>
    </source>
</evidence>
<evidence type="ECO:0000259" key="6">
    <source>
        <dbReference type="Pfam" id="PF25579"/>
    </source>
</evidence>
<evidence type="ECO:0000313" key="8">
    <source>
        <dbReference type="Proteomes" id="UP001209878"/>
    </source>
</evidence>
<feature type="domain" description="E3 ubiquitin-protein ligase TRIP12-like TPR repeats" evidence="6">
    <location>
        <begin position="478"/>
        <end position="609"/>
    </location>
</feature>